<keyword evidence="2" id="KW-0408">Iron</keyword>
<proteinExistence type="predicted"/>
<dbReference type="InterPro" id="IPR017900">
    <property type="entry name" value="4Fe4S_Fe_S_CS"/>
</dbReference>
<comment type="caution">
    <text evidence="5">The sequence shown here is derived from an EMBL/GenBank/DDBJ whole genome shotgun (WGS) entry which is preliminary data.</text>
</comment>
<dbReference type="Pfam" id="PF00248">
    <property type="entry name" value="Aldo_ket_red"/>
    <property type="match status" value="1"/>
</dbReference>
<dbReference type="PROSITE" id="PS00198">
    <property type="entry name" value="4FE4S_FER_1"/>
    <property type="match status" value="1"/>
</dbReference>
<sequence length="417" mass="48244">MFYNRRWKSENETLRFSQRRNVTVWLAEWLRREDKKYGKNQFGYGCMRLPLLNAEDPVSFDYPLIEKLFDAYMEQGLTYFDTAYTYHGYHGEEAVRKALVERHPRESFELATKLPLRDFKDAEDMERIFNEQLDHCGVEYFDYYLLHNMGTNVYEKCRKYDAFGFAAGKKAEGKIKYLGMSFHDMPELLDEILGAYGDLLDFVQLQINYMDWEQPNVQSRRCLEVANKYGKPVFVMEPCKGGTLVKLPEEALKLMKDCRPDASAASWALRFAASQEGVVRVLSGMNSMEQVMDNAATFRKFEPITEEELKVIDQVRAIIEKNTPIPCTSCSYCTHGCPKQIAIPQYFALYNSIERTTGSFSSHRVYYNNISLRHGKASDCIGCRQCEKVCPQHLPITEYLKDVAAKFESGGGFPVRK</sequence>
<evidence type="ECO:0000259" key="4">
    <source>
        <dbReference type="PROSITE" id="PS51379"/>
    </source>
</evidence>
<evidence type="ECO:0000256" key="2">
    <source>
        <dbReference type="ARBA" id="ARBA00023004"/>
    </source>
</evidence>
<dbReference type="Gene3D" id="3.30.70.20">
    <property type="match status" value="1"/>
</dbReference>
<gene>
    <name evidence="5" type="ORF">H9705_06910</name>
</gene>
<accession>A0A9D2NCJ3</accession>
<evidence type="ECO:0000256" key="1">
    <source>
        <dbReference type="ARBA" id="ARBA00022723"/>
    </source>
</evidence>
<dbReference type="EMBL" id="DWWU01000030">
    <property type="protein sequence ID" value="HJC15541.1"/>
    <property type="molecule type" value="Genomic_DNA"/>
</dbReference>
<evidence type="ECO:0000256" key="3">
    <source>
        <dbReference type="ARBA" id="ARBA00023014"/>
    </source>
</evidence>
<dbReference type="InterPro" id="IPR036812">
    <property type="entry name" value="NAD(P)_OxRdtase_dom_sf"/>
</dbReference>
<dbReference type="GO" id="GO:0051536">
    <property type="term" value="F:iron-sulfur cluster binding"/>
    <property type="evidence" value="ECO:0007669"/>
    <property type="project" value="UniProtKB-KW"/>
</dbReference>
<dbReference type="PANTHER" id="PTHR43312">
    <property type="entry name" value="D-THREO-ALDOSE 1-DEHYDROGENASE"/>
    <property type="match status" value="1"/>
</dbReference>
<protein>
    <submittedName>
        <fullName evidence="5">Aldo/keto reductase</fullName>
    </submittedName>
</protein>
<dbReference type="SUPFAM" id="SSF46548">
    <property type="entry name" value="alpha-helical ferredoxin"/>
    <property type="match status" value="1"/>
</dbReference>
<dbReference type="AlphaFoldDB" id="A0A9D2NCJ3"/>
<keyword evidence="3" id="KW-0411">Iron-sulfur</keyword>
<dbReference type="Proteomes" id="UP000823849">
    <property type="component" value="Unassembled WGS sequence"/>
</dbReference>
<feature type="domain" description="4Fe-4S ferredoxin-type" evidence="4">
    <location>
        <begin position="370"/>
        <end position="399"/>
    </location>
</feature>
<dbReference type="InterPro" id="IPR023210">
    <property type="entry name" value="NADP_OxRdtase_dom"/>
</dbReference>
<dbReference type="SUPFAM" id="SSF51430">
    <property type="entry name" value="NAD(P)-linked oxidoreductase"/>
    <property type="match status" value="1"/>
</dbReference>
<dbReference type="PROSITE" id="PS51379">
    <property type="entry name" value="4FE4S_FER_2"/>
    <property type="match status" value="1"/>
</dbReference>
<dbReference type="PANTHER" id="PTHR43312:SF2">
    <property type="entry name" value="OXIDOREDUCTASE"/>
    <property type="match status" value="1"/>
</dbReference>
<keyword evidence="1" id="KW-0479">Metal-binding</keyword>
<organism evidence="5 6">
    <name type="scientific">Candidatus Fusicatenibacter intestinigallinarum</name>
    <dbReference type="NCBI Taxonomy" id="2838598"/>
    <lineage>
        <taxon>Bacteria</taxon>
        <taxon>Bacillati</taxon>
        <taxon>Bacillota</taxon>
        <taxon>Clostridia</taxon>
        <taxon>Lachnospirales</taxon>
        <taxon>Lachnospiraceae</taxon>
        <taxon>Fusicatenibacter</taxon>
    </lineage>
</organism>
<evidence type="ECO:0000313" key="5">
    <source>
        <dbReference type="EMBL" id="HJC15541.1"/>
    </source>
</evidence>
<dbReference type="CDD" id="cd19096">
    <property type="entry name" value="AKR_Fe-S_oxidoreductase"/>
    <property type="match status" value="1"/>
</dbReference>
<evidence type="ECO:0000313" key="6">
    <source>
        <dbReference type="Proteomes" id="UP000823849"/>
    </source>
</evidence>
<reference evidence="5" key="2">
    <citation type="submission" date="2021-04" db="EMBL/GenBank/DDBJ databases">
        <authorList>
            <person name="Gilroy R."/>
        </authorList>
    </citation>
    <scope>NUCLEOTIDE SEQUENCE</scope>
    <source>
        <strain evidence="5">CHK185-5351</strain>
    </source>
</reference>
<dbReference type="Pfam" id="PF13187">
    <property type="entry name" value="Fer4_9"/>
    <property type="match status" value="1"/>
</dbReference>
<dbReference type="Gene3D" id="3.20.20.100">
    <property type="entry name" value="NADP-dependent oxidoreductase domain"/>
    <property type="match status" value="1"/>
</dbReference>
<reference evidence="5" key="1">
    <citation type="journal article" date="2021" name="PeerJ">
        <title>Extensive microbial diversity within the chicken gut microbiome revealed by metagenomics and culture.</title>
        <authorList>
            <person name="Gilroy R."/>
            <person name="Ravi A."/>
            <person name="Getino M."/>
            <person name="Pursley I."/>
            <person name="Horton D.L."/>
            <person name="Alikhan N.F."/>
            <person name="Baker D."/>
            <person name="Gharbi K."/>
            <person name="Hall N."/>
            <person name="Watson M."/>
            <person name="Adriaenssens E.M."/>
            <person name="Foster-Nyarko E."/>
            <person name="Jarju S."/>
            <person name="Secka A."/>
            <person name="Antonio M."/>
            <person name="Oren A."/>
            <person name="Chaudhuri R.R."/>
            <person name="La Ragione R."/>
            <person name="Hildebrand F."/>
            <person name="Pallen M.J."/>
        </authorList>
    </citation>
    <scope>NUCLEOTIDE SEQUENCE</scope>
    <source>
        <strain evidence="5">CHK185-5351</strain>
    </source>
</reference>
<dbReference type="InterPro" id="IPR053135">
    <property type="entry name" value="AKR2_Oxidoreductase"/>
</dbReference>
<name>A0A9D2NCJ3_9FIRM</name>
<dbReference type="GO" id="GO:0046872">
    <property type="term" value="F:metal ion binding"/>
    <property type="evidence" value="ECO:0007669"/>
    <property type="project" value="UniProtKB-KW"/>
</dbReference>
<dbReference type="InterPro" id="IPR017896">
    <property type="entry name" value="4Fe4S_Fe-S-bd"/>
</dbReference>